<dbReference type="PANTHER" id="PTHR14021">
    <property type="entry name" value="IRON-SULFUR CLUSTER CO-CHAPERONE PROTEIN HSCB"/>
    <property type="match status" value="1"/>
</dbReference>
<name>A0A5P9XQS8_ACITH</name>
<dbReference type="Pfam" id="PF07743">
    <property type="entry name" value="HSCB_C"/>
    <property type="match status" value="1"/>
</dbReference>
<evidence type="ECO:0000313" key="6">
    <source>
        <dbReference type="EMBL" id="QFX96385.1"/>
    </source>
</evidence>
<proteinExistence type="inferred from homology"/>
<dbReference type="InterPro" id="IPR001623">
    <property type="entry name" value="DnaJ_domain"/>
</dbReference>
<dbReference type="GO" id="GO:0051087">
    <property type="term" value="F:protein-folding chaperone binding"/>
    <property type="evidence" value="ECO:0007669"/>
    <property type="project" value="InterPro"/>
</dbReference>
<feature type="domain" description="J" evidence="5">
    <location>
        <begin position="1"/>
        <end position="76"/>
    </location>
</feature>
<dbReference type="GO" id="GO:0001671">
    <property type="term" value="F:ATPase activator activity"/>
    <property type="evidence" value="ECO:0007669"/>
    <property type="project" value="InterPro"/>
</dbReference>
<dbReference type="HAMAP" id="MF_00682">
    <property type="entry name" value="HscB"/>
    <property type="match status" value="1"/>
</dbReference>
<gene>
    <name evidence="4 6" type="primary">hscB</name>
    <name evidence="6" type="ORF">GCD22_02149</name>
</gene>
<protein>
    <recommendedName>
        <fullName evidence="4">Co-chaperone protein HscB homolog</fullName>
    </recommendedName>
</protein>
<dbReference type="GO" id="GO:0006457">
    <property type="term" value="P:protein folding"/>
    <property type="evidence" value="ECO:0007669"/>
    <property type="project" value="UniProtKB-UniRule"/>
</dbReference>
<dbReference type="InterPro" id="IPR004640">
    <property type="entry name" value="HscB"/>
</dbReference>
<dbReference type="Gene3D" id="1.10.287.110">
    <property type="entry name" value="DnaJ domain"/>
    <property type="match status" value="1"/>
</dbReference>
<evidence type="ECO:0000256" key="3">
    <source>
        <dbReference type="ARBA" id="ARBA00025596"/>
    </source>
</evidence>
<reference evidence="6 7" key="1">
    <citation type="submission" date="2019-10" db="EMBL/GenBank/DDBJ databases">
        <authorList>
            <person name="Wang R."/>
        </authorList>
    </citation>
    <scope>NUCLEOTIDE SEQUENCE [LARGE SCALE GENOMIC DNA]</scope>
    <source>
        <strain evidence="6 7">ATCC 19377</strain>
    </source>
</reference>
<comment type="subunit">
    <text evidence="4">Interacts with HscA and stimulates its ATPase activity.</text>
</comment>
<dbReference type="PROSITE" id="PS50076">
    <property type="entry name" value="DNAJ_2"/>
    <property type="match status" value="1"/>
</dbReference>
<organism evidence="6 7">
    <name type="scientific">Acidithiobacillus thiooxidans ATCC 19377</name>
    <dbReference type="NCBI Taxonomy" id="637390"/>
    <lineage>
        <taxon>Bacteria</taxon>
        <taxon>Pseudomonadati</taxon>
        <taxon>Pseudomonadota</taxon>
        <taxon>Acidithiobacillia</taxon>
        <taxon>Acidithiobacillales</taxon>
        <taxon>Acidithiobacillaceae</taxon>
        <taxon>Acidithiobacillus</taxon>
    </lineage>
</organism>
<accession>A0A5P9XQS8</accession>
<dbReference type="InterPro" id="IPR009073">
    <property type="entry name" value="HscB_oligo_C"/>
</dbReference>
<dbReference type="SUPFAM" id="SSF46565">
    <property type="entry name" value="Chaperone J-domain"/>
    <property type="match status" value="1"/>
</dbReference>
<comment type="function">
    <text evidence="3 4">Co-chaperone involved in the maturation of iron-sulfur cluster-containing proteins. Seems to help targeting proteins to be folded toward HscA.</text>
</comment>
<dbReference type="GO" id="GO:0044571">
    <property type="term" value="P:[2Fe-2S] cluster assembly"/>
    <property type="evidence" value="ECO:0007669"/>
    <property type="project" value="InterPro"/>
</dbReference>
<dbReference type="GO" id="GO:1990230">
    <property type="term" value="C:iron-sulfur cluster transfer complex"/>
    <property type="evidence" value="ECO:0007669"/>
    <property type="project" value="TreeGrafter"/>
</dbReference>
<evidence type="ECO:0000256" key="1">
    <source>
        <dbReference type="ARBA" id="ARBA00010476"/>
    </source>
</evidence>
<evidence type="ECO:0000259" key="5">
    <source>
        <dbReference type="PROSITE" id="PS50076"/>
    </source>
</evidence>
<comment type="similarity">
    <text evidence="1 4">Belongs to the HscB family.</text>
</comment>
<dbReference type="AlphaFoldDB" id="A0A5P9XQS8"/>
<dbReference type="InterPro" id="IPR036869">
    <property type="entry name" value="J_dom_sf"/>
</dbReference>
<dbReference type="PANTHER" id="PTHR14021:SF15">
    <property type="entry name" value="IRON-SULFUR CLUSTER CO-CHAPERONE PROTEIN HSCB"/>
    <property type="match status" value="1"/>
</dbReference>
<dbReference type="NCBIfam" id="TIGR00714">
    <property type="entry name" value="hscB"/>
    <property type="match status" value="1"/>
</dbReference>
<sequence length="169" mass="19205">MVGLPESYDLNLQALRSQVLQLQKVLHPDRFAQAEATTRRFSLEWSTRLNEALAVLRDPLKRADYLLQRQGIDALGEQVKVADPSLLMTQMVYRERLEDLLAARDQNGLDQLRGEVEDASSKAVNKLHILLKNLPCEQVDEAGSVLRELQFLDKLLGEIERGEESLQNL</sequence>
<dbReference type="KEGG" id="atx:GCD22_02149"/>
<dbReference type="InterPro" id="IPR036386">
    <property type="entry name" value="HscB_C_sf"/>
</dbReference>
<dbReference type="GO" id="GO:0051259">
    <property type="term" value="P:protein complex oligomerization"/>
    <property type="evidence" value="ECO:0007669"/>
    <property type="project" value="InterPro"/>
</dbReference>
<evidence type="ECO:0000256" key="2">
    <source>
        <dbReference type="ARBA" id="ARBA00023186"/>
    </source>
</evidence>
<evidence type="ECO:0000313" key="7">
    <source>
        <dbReference type="Proteomes" id="UP000363590"/>
    </source>
</evidence>
<keyword evidence="2 4" id="KW-0143">Chaperone</keyword>
<dbReference type="SUPFAM" id="SSF47144">
    <property type="entry name" value="HSC20 (HSCB), C-terminal oligomerisation domain"/>
    <property type="match status" value="1"/>
</dbReference>
<dbReference type="EMBL" id="CP045571">
    <property type="protein sequence ID" value="QFX96385.1"/>
    <property type="molecule type" value="Genomic_DNA"/>
</dbReference>
<dbReference type="Proteomes" id="UP000363590">
    <property type="component" value="Chromosome"/>
</dbReference>
<dbReference type="Gene3D" id="1.20.1280.20">
    <property type="entry name" value="HscB, C-terminal domain"/>
    <property type="match status" value="1"/>
</dbReference>
<evidence type="ECO:0000256" key="4">
    <source>
        <dbReference type="HAMAP-Rule" id="MF_00682"/>
    </source>
</evidence>